<name>A0AAV6LN92_9ERIC</name>
<dbReference type="Proteomes" id="UP000823749">
    <property type="component" value="Chromosome 1"/>
</dbReference>
<comment type="caution">
    <text evidence="2">The sequence shown here is derived from an EMBL/GenBank/DDBJ whole genome shotgun (WGS) entry which is preliminary data.</text>
</comment>
<dbReference type="EMBL" id="JACTNZ010000001">
    <property type="protein sequence ID" value="KAG5566623.1"/>
    <property type="molecule type" value="Genomic_DNA"/>
</dbReference>
<organism evidence="2 3">
    <name type="scientific">Rhododendron griersonianum</name>
    <dbReference type="NCBI Taxonomy" id="479676"/>
    <lineage>
        <taxon>Eukaryota</taxon>
        <taxon>Viridiplantae</taxon>
        <taxon>Streptophyta</taxon>
        <taxon>Embryophyta</taxon>
        <taxon>Tracheophyta</taxon>
        <taxon>Spermatophyta</taxon>
        <taxon>Magnoliopsida</taxon>
        <taxon>eudicotyledons</taxon>
        <taxon>Gunneridae</taxon>
        <taxon>Pentapetalae</taxon>
        <taxon>asterids</taxon>
        <taxon>Ericales</taxon>
        <taxon>Ericaceae</taxon>
        <taxon>Ericoideae</taxon>
        <taxon>Rhodoreae</taxon>
        <taxon>Rhododendron</taxon>
    </lineage>
</organism>
<feature type="region of interest" description="Disordered" evidence="1">
    <location>
        <begin position="203"/>
        <end position="243"/>
    </location>
</feature>
<sequence>MEWAGVQLIEWEGVQAMELAGVQAMELAGVQTLEGVGLVEVQTMEWAGLAGVQTLKGEEQHWRRQGWLEALEKVKLVETSVSYNGQKLAFNTLAAFFQRHKNVTWLGVELVAQDVALSGDTAKGMKTERSGGAVELDVRMKARIRLKWWSSGGGGGGSGGAGGGDVVVEEWWWCSDGSGGGNGVVEVVGFQCTAKPEANLISPALPRRLSPSPPSLSPSPEVDSQVDCKGSRSDEEFGFRRNPVENQFSRQPWSKHSGAGLESIHLRCLLVLNPPKKSSERLGLEAHVPDPNLPFAECGQELCGGGFRTRSVDHEIWRTPRGKSSHRHIFERKR</sequence>
<protein>
    <submittedName>
        <fullName evidence="2">Uncharacterized protein</fullName>
    </submittedName>
</protein>
<feature type="compositionally biased region" description="Basic and acidic residues" evidence="1">
    <location>
        <begin position="229"/>
        <end position="243"/>
    </location>
</feature>
<evidence type="ECO:0000256" key="1">
    <source>
        <dbReference type="SAM" id="MobiDB-lite"/>
    </source>
</evidence>
<accession>A0AAV6LN92</accession>
<reference evidence="2" key="1">
    <citation type="submission" date="2020-08" db="EMBL/GenBank/DDBJ databases">
        <title>Plant Genome Project.</title>
        <authorList>
            <person name="Zhang R.-G."/>
        </authorList>
    </citation>
    <scope>NUCLEOTIDE SEQUENCE</scope>
    <source>
        <strain evidence="2">WSP0</strain>
        <tissue evidence="2">Leaf</tissue>
    </source>
</reference>
<keyword evidence="3" id="KW-1185">Reference proteome</keyword>
<dbReference type="AlphaFoldDB" id="A0AAV6LN92"/>
<evidence type="ECO:0000313" key="3">
    <source>
        <dbReference type="Proteomes" id="UP000823749"/>
    </source>
</evidence>
<evidence type="ECO:0000313" key="2">
    <source>
        <dbReference type="EMBL" id="KAG5566623.1"/>
    </source>
</evidence>
<gene>
    <name evidence="2" type="ORF">RHGRI_002249</name>
</gene>
<proteinExistence type="predicted"/>